<protein>
    <submittedName>
        <fullName evidence="3">Cupin domain-containing protein</fullName>
    </submittedName>
</protein>
<accession>A0ABX8V399</accession>
<evidence type="ECO:0000313" key="4">
    <source>
        <dbReference type="Proteomes" id="UP000826462"/>
    </source>
</evidence>
<dbReference type="SUPFAM" id="SSF51182">
    <property type="entry name" value="RmlC-like cupins"/>
    <property type="match status" value="1"/>
</dbReference>
<evidence type="ECO:0000259" key="2">
    <source>
        <dbReference type="Pfam" id="PF07883"/>
    </source>
</evidence>
<dbReference type="PANTHER" id="PTHR38599">
    <property type="entry name" value="CUPIN DOMAIN PROTEIN (AFU_ORTHOLOGUE AFUA_3G13620)"/>
    <property type="match status" value="1"/>
</dbReference>
<dbReference type="EMBL" id="CP080096">
    <property type="protein sequence ID" value="QYD73719.1"/>
    <property type="molecule type" value="Genomic_DNA"/>
</dbReference>
<sequence>MRKASLSSRFAFAAATLALALSTLAIPRPALANAPDEETVSPVMQQTIPEAPAKTVLIATVAYAPGQASTPHKHPGSIFAYVVEGSVESQLEGAPSRIYRTGEAWYEPPGAHHVISRNASKTMPAKLLVFAVTSGHEPIKEPLER</sequence>
<evidence type="ECO:0000256" key="1">
    <source>
        <dbReference type="SAM" id="SignalP"/>
    </source>
</evidence>
<dbReference type="InterPro" id="IPR013096">
    <property type="entry name" value="Cupin_2"/>
</dbReference>
<dbReference type="Pfam" id="PF07883">
    <property type="entry name" value="Cupin_2"/>
    <property type="match status" value="1"/>
</dbReference>
<proteinExistence type="predicted"/>
<dbReference type="InterPro" id="IPR011051">
    <property type="entry name" value="RmlC_Cupin_sf"/>
</dbReference>
<evidence type="ECO:0000313" key="3">
    <source>
        <dbReference type="EMBL" id="QYD73719.1"/>
    </source>
</evidence>
<keyword evidence="1" id="KW-0732">Signal</keyword>
<dbReference type="InterPro" id="IPR014710">
    <property type="entry name" value="RmlC-like_jellyroll"/>
</dbReference>
<dbReference type="Proteomes" id="UP000826462">
    <property type="component" value="Chromosome 2"/>
</dbReference>
<dbReference type="PANTHER" id="PTHR38599:SF1">
    <property type="entry name" value="CUPIN DOMAIN PROTEIN (AFU_ORTHOLOGUE AFUA_3G13620)"/>
    <property type="match status" value="1"/>
</dbReference>
<feature type="chain" id="PRO_5045463172" evidence="1">
    <location>
        <begin position="33"/>
        <end position="145"/>
    </location>
</feature>
<gene>
    <name evidence="3" type="ORF">KZJ38_23025</name>
</gene>
<dbReference type="CDD" id="cd02234">
    <property type="entry name" value="cupin_BLR7677-like"/>
    <property type="match status" value="1"/>
</dbReference>
<name>A0ABX8V399_9BURK</name>
<feature type="domain" description="Cupin type-2" evidence="2">
    <location>
        <begin position="61"/>
        <end position="129"/>
    </location>
</feature>
<dbReference type="Gene3D" id="2.60.120.10">
    <property type="entry name" value="Jelly Rolls"/>
    <property type="match status" value="1"/>
</dbReference>
<organism evidence="3 4">
    <name type="scientific">Paraburkholderia edwinii</name>
    <dbReference type="NCBI Taxonomy" id="2861782"/>
    <lineage>
        <taxon>Bacteria</taxon>
        <taxon>Pseudomonadati</taxon>
        <taxon>Pseudomonadota</taxon>
        <taxon>Betaproteobacteria</taxon>
        <taxon>Burkholderiales</taxon>
        <taxon>Burkholderiaceae</taxon>
        <taxon>Paraburkholderia</taxon>
    </lineage>
</organism>
<reference evidence="3 4" key="1">
    <citation type="submission" date="2021-07" db="EMBL/GenBank/DDBJ databases">
        <title>Paraburkholderia edwinii protects Aspergillus sp. from phenazines by acting as a toxin sponge.</title>
        <authorList>
            <person name="Dahlstrom K.M."/>
            <person name="Newman D.K."/>
        </authorList>
    </citation>
    <scope>NUCLEOTIDE SEQUENCE [LARGE SCALE GENOMIC DNA]</scope>
    <source>
        <strain evidence="3 4">Pe01</strain>
    </source>
</reference>
<feature type="signal peptide" evidence="1">
    <location>
        <begin position="1"/>
        <end position="32"/>
    </location>
</feature>
<keyword evidence="4" id="KW-1185">Reference proteome</keyword>